<proteinExistence type="predicted"/>
<name>A0A5N6GGK0_ASPFL</name>
<dbReference type="VEuPathDB" id="FungiDB:F9C07_2232558"/>
<protein>
    <submittedName>
        <fullName evidence="1">Uncharacterized protein</fullName>
    </submittedName>
</protein>
<dbReference type="Proteomes" id="UP000325434">
    <property type="component" value="Unassembled WGS sequence"/>
</dbReference>
<dbReference type="AlphaFoldDB" id="A0A5N6GGK0"/>
<evidence type="ECO:0000313" key="1">
    <source>
        <dbReference type="EMBL" id="KAB8241501.1"/>
    </source>
</evidence>
<dbReference type="VEuPathDB" id="FungiDB:AFLA_002504"/>
<sequence length="129" mass="14918">MGQAITGVYHHPRAGPYYHPVWRYATSQHGPLYSTSVECATLLCLKPFGWYDLFNWTLISLFWQLITTVPPAPTSEEDLQIIEETAGIFTERNRDNQEASCFPPFYLTEPFIQRLVFLARQSLYRAANQ</sequence>
<dbReference type="EMBL" id="ML734689">
    <property type="protein sequence ID" value="KAB8241501.1"/>
    <property type="molecule type" value="Genomic_DNA"/>
</dbReference>
<organism evidence="1">
    <name type="scientific">Aspergillus flavus</name>
    <dbReference type="NCBI Taxonomy" id="5059"/>
    <lineage>
        <taxon>Eukaryota</taxon>
        <taxon>Fungi</taxon>
        <taxon>Dikarya</taxon>
        <taxon>Ascomycota</taxon>
        <taxon>Pezizomycotina</taxon>
        <taxon>Eurotiomycetes</taxon>
        <taxon>Eurotiomycetidae</taxon>
        <taxon>Eurotiales</taxon>
        <taxon>Aspergillaceae</taxon>
        <taxon>Aspergillus</taxon>
        <taxon>Aspergillus subgen. Circumdati</taxon>
    </lineage>
</organism>
<accession>A0A5N6GGK0</accession>
<reference evidence="1" key="1">
    <citation type="submission" date="2019-04" db="EMBL/GenBank/DDBJ databases">
        <title>Friends and foes A comparative genomics study of 23 Aspergillus species from section Flavi.</title>
        <authorList>
            <consortium name="DOE Joint Genome Institute"/>
            <person name="Kjaerbolling I."/>
            <person name="Vesth T."/>
            <person name="Frisvad J.C."/>
            <person name="Nybo J.L."/>
            <person name="Theobald S."/>
            <person name="Kildgaard S."/>
            <person name="Isbrandt T."/>
            <person name="Kuo A."/>
            <person name="Sato A."/>
            <person name="Lyhne E.K."/>
            <person name="Kogle M.E."/>
            <person name="Wiebenga A."/>
            <person name="Kun R.S."/>
            <person name="Lubbers R.J."/>
            <person name="Makela M.R."/>
            <person name="Barry K."/>
            <person name="Chovatia M."/>
            <person name="Clum A."/>
            <person name="Daum C."/>
            <person name="Haridas S."/>
            <person name="He G."/>
            <person name="LaButti K."/>
            <person name="Lipzen A."/>
            <person name="Mondo S."/>
            <person name="Riley R."/>
            <person name="Salamov A."/>
            <person name="Simmons B.A."/>
            <person name="Magnuson J.K."/>
            <person name="Henrissat B."/>
            <person name="Mortensen U.H."/>
            <person name="Larsen T.O."/>
            <person name="Devries R.P."/>
            <person name="Grigoriev I.V."/>
            <person name="Machida M."/>
            <person name="Baker S.E."/>
            <person name="Andersen M.R."/>
        </authorList>
    </citation>
    <scope>NUCLEOTIDE SEQUENCE [LARGE SCALE GENOMIC DNA]</scope>
    <source>
        <strain evidence="1">CBS 121.62</strain>
    </source>
</reference>
<gene>
    <name evidence="1" type="ORF">BDV35DRAFT_65121</name>
</gene>